<dbReference type="EMBL" id="KB467987">
    <property type="protein sequence ID" value="PCH39313.1"/>
    <property type="molecule type" value="Genomic_DNA"/>
</dbReference>
<dbReference type="AlphaFoldDB" id="A0A2H3JHJ6"/>
<evidence type="ECO:0000313" key="3">
    <source>
        <dbReference type="Proteomes" id="UP000218811"/>
    </source>
</evidence>
<accession>A0A2H3JHJ6</accession>
<organism evidence="2 3">
    <name type="scientific">Wolfiporia cocos (strain MD-104)</name>
    <name type="common">Brown rot fungus</name>
    <dbReference type="NCBI Taxonomy" id="742152"/>
    <lineage>
        <taxon>Eukaryota</taxon>
        <taxon>Fungi</taxon>
        <taxon>Dikarya</taxon>
        <taxon>Basidiomycota</taxon>
        <taxon>Agaricomycotina</taxon>
        <taxon>Agaricomycetes</taxon>
        <taxon>Polyporales</taxon>
        <taxon>Phaeolaceae</taxon>
        <taxon>Wolfiporia</taxon>
    </lineage>
</organism>
<gene>
    <name evidence="2" type="ORF">WOLCODRAFT_158865</name>
</gene>
<proteinExistence type="predicted"/>
<keyword evidence="3" id="KW-1185">Reference proteome</keyword>
<dbReference type="Proteomes" id="UP000218811">
    <property type="component" value="Unassembled WGS sequence"/>
</dbReference>
<feature type="region of interest" description="Disordered" evidence="1">
    <location>
        <begin position="1"/>
        <end position="33"/>
    </location>
</feature>
<feature type="region of interest" description="Disordered" evidence="1">
    <location>
        <begin position="454"/>
        <end position="494"/>
    </location>
</feature>
<protein>
    <submittedName>
        <fullName evidence="2">Uncharacterized protein</fullName>
    </submittedName>
</protein>
<evidence type="ECO:0000256" key="1">
    <source>
        <dbReference type="SAM" id="MobiDB-lite"/>
    </source>
</evidence>
<feature type="compositionally biased region" description="Low complexity" evidence="1">
    <location>
        <begin position="460"/>
        <end position="472"/>
    </location>
</feature>
<sequence>MSQHGSNAPSPVHTPECIRTPVGVTPPGGETENVHTTLRQRNYLPDFLREPEEQVEAESEAMTLAARLAASQSGRPALPTPYGVYKLLRRRVPENVQWPSDAAIRKQLVEDVVGDLDALWDPLEIGWNAVNAATDIGTAYADLAVHTLRRQLDSRFKQMFQVSDLQNTYIRHLESRVQQLEMAAPTTTTSTVSQTAVDLLEARIKWLEKQPAATTSASAVTALEAKVKQLEAKLAALSASTVTTTAGQNITIRQPVDKPPQFSGKDKTGSITVKEWLQKLSMYFADTGIINEREQIIKALRTLTGVTFQYQEARINKARDPTQDLGTWKEFKDQMTNTYGKKSQEEIARKEIEKYFGDEGKKKAKADFFKYAGRLRVLQSHAKTDNKMMLEKLKDCLPEKVTDAFALIEVMAVGTIPTDWDKYLDKAIELYKVQYRSELTGSIFPEEKSATKALEAAKKTSNTHMTTTSQTSAPAKGTSGGDKKGAPPQPTAIPAEAHTGAYWHLDSRFNRWQLRAPPQKCKCGRQACTTRYKDCRSKPLTDEQKVKDAAY</sequence>
<reference evidence="2 3" key="1">
    <citation type="journal article" date="2012" name="Science">
        <title>The Paleozoic origin of enzymatic lignin decomposition reconstructed from 31 fungal genomes.</title>
        <authorList>
            <person name="Floudas D."/>
            <person name="Binder M."/>
            <person name="Riley R."/>
            <person name="Barry K."/>
            <person name="Blanchette R.A."/>
            <person name="Henrissat B."/>
            <person name="Martinez A.T."/>
            <person name="Otillar R."/>
            <person name="Spatafora J.W."/>
            <person name="Yadav J.S."/>
            <person name="Aerts A."/>
            <person name="Benoit I."/>
            <person name="Boyd A."/>
            <person name="Carlson A."/>
            <person name="Copeland A."/>
            <person name="Coutinho P.M."/>
            <person name="de Vries R.P."/>
            <person name="Ferreira P."/>
            <person name="Findley K."/>
            <person name="Foster B."/>
            <person name="Gaskell J."/>
            <person name="Glotzer D."/>
            <person name="Gorecki P."/>
            <person name="Heitman J."/>
            <person name="Hesse C."/>
            <person name="Hori C."/>
            <person name="Igarashi K."/>
            <person name="Jurgens J.A."/>
            <person name="Kallen N."/>
            <person name="Kersten P."/>
            <person name="Kohler A."/>
            <person name="Kuees U."/>
            <person name="Kumar T.K.A."/>
            <person name="Kuo A."/>
            <person name="LaButti K."/>
            <person name="Larrondo L.F."/>
            <person name="Lindquist E."/>
            <person name="Ling A."/>
            <person name="Lombard V."/>
            <person name="Lucas S."/>
            <person name="Lundell T."/>
            <person name="Martin R."/>
            <person name="McLaughlin D.J."/>
            <person name="Morgenstern I."/>
            <person name="Morin E."/>
            <person name="Murat C."/>
            <person name="Nagy L.G."/>
            <person name="Nolan M."/>
            <person name="Ohm R.A."/>
            <person name="Patyshakuliyeva A."/>
            <person name="Rokas A."/>
            <person name="Ruiz-Duenas F.J."/>
            <person name="Sabat G."/>
            <person name="Salamov A."/>
            <person name="Samejima M."/>
            <person name="Schmutz J."/>
            <person name="Slot J.C."/>
            <person name="St John F."/>
            <person name="Stenlid J."/>
            <person name="Sun H."/>
            <person name="Sun S."/>
            <person name="Syed K."/>
            <person name="Tsang A."/>
            <person name="Wiebenga A."/>
            <person name="Young D."/>
            <person name="Pisabarro A."/>
            <person name="Eastwood D.C."/>
            <person name="Martin F."/>
            <person name="Cullen D."/>
            <person name="Grigoriev I.V."/>
            <person name="Hibbett D.S."/>
        </authorList>
    </citation>
    <scope>NUCLEOTIDE SEQUENCE [LARGE SCALE GENOMIC DNA]</scope>
    <source>
        <strain evidence="2 3">MD-104</strain>
    </source>
</reference>
<evidence type="ECO:0000313" key="2">
    <source>
        <dbReference type="EMBL" id="PCH39313.1"/>
    </source>
</evidence>
<name>A0A2H3JHJ6_WOLCO</name>